<dbReference type="InterPro" id="IPR002347">
    <property type="entry name" value="SDR_fam"/>
</dbReference>
<dbReference type="CDD" id="cd05233">
    <property type="entry name" value="SDR_c"/>
    <property type="match status" value="1"/>
</dbReference>
<evidence type="ECO:0000256" key="3">
    <source>
        <dbReference type="ARBA" id="ARBA00023002"/>
    </source>
</evidence>
<sequence length="295" mass="32348">MPIPPEDLPVKIHHDIYPGIDPTPHFEQKTYTGKTVLIAGASRGIGACIAKFYARAGANLALVGRSKEGLLGVREEIKDLAPEARVGVFEGDVCDVGDVERVVREVVEDGTDAGLGRRLDIVVACAGKVDLYDRPFTEDDPEKWWKTVEANLRGVYNIAHFTLPHLDKTSGYFIITSSTAAQCRIPLISPYAISKHAVGRLNEYIPIEHPKVKSIAFHPGTIKTAMTDMNPSIAEWCVDSVELAAGCCLKLTGGGGDWLSGRFYDATWDFDEVEEKWKERIVEDGGLVSRLSIPL</sequence>
<protein>
    <submittedName>
        <fullName evidence="5">NAD(P)-binding protein</fullName>
    </submittedName>
</protein>
<dbReference type="InterPro" id="IPR036291">
    <property type="entry name" value="NAD(P)-bd_dom_sf"/>
</dbReference>
<dbReference type="PANTHER" id="PTHR43391">
    <property type="entry name" value="RETINOL DEHYDROGENASE-RELATED"/>
    <property type="match status" value="1"/>
</dbReference>
<keyword evidence="2" id="KW-0521">NADP</keyword>
<dbReference type="EMBL" id="KV428061">
    <property type="protein sequence ID" value="KZT38557.1"/>
    <property type="molecule type" value="Genomic_DNA"/>
</dbReference>
<accession>A0A166DIH4</accession>
<dbReference type="Pfam" id="PF00106">
    <property type="entry name" value="adh_short"/>
    <property type="match status" value="1"/>
</dbReference>
<dbReference type="SMART" id="SM00822">
    <property type="entry name" value="PKS_KR"/>
    <property type="match status" value="1"/>
</dbReference>
<keyword evidence="6" id="KW-1185">Reference proteome</keyword>
<reference evidence="5 6" key="1">
    <citation type="journal article" date="2016" name="Mol. Biol. Evol.">
        <title>Comparative Genomics of Early-Diverging Mushroom-Forming Fungi Provides Insights into the Origins of Lignocellulose Decay Capabilities.</title>
        <authorList>
            <person name="Nagy L.G."/>
            <person name="Riley R."/>
            <person name="Tritt A."/>
            <person name="Adam C."/>
            <person name="Daum C."/>
            <person name="Floudas D."/>
            <person name="Sun H."/>
            <person name="Yadav J.S."/>
            <person name="Pangilinan J."/>
            <person name="Larsson K.H."/>
            <person name="Matsuura K."/>
            <person name="Barry K."/>
            <person name="Labutti K."/>
            <person name="Kuo R."/>
            <person name="Ohm R.A."/>
            <person name="Bhattacharya S.S."/>
            <person name="Shirouzu T."/>
            <person name="Yoshinaga Y."/>
            <person name="Martin F.M."/>
            <person name="Grigoriev I.V."/>
            <person name="Hibbett D.S."/>
        </authorList>
    </citation>
    <scope>NUCLEOTIDE SEQUENCE [LARGE SCALE GENOMIC DNA]</scope>
    <source>
        <strain evidence="5 6">HHB10207 ss-3</strain>
    </source>
</reference>
<dbReference type="STRING" id="1314776.A0A166DIH4"/>
<dbReference type="PANTHER" id="PTHR43391:SF14">
    <property type="entry name" value="DEHYDROGENASE_REDUCTASE SDR FAMILY PROTEIN 7-LIKE"/>
    <property type="match status" value="1"/>
</dbReference>
<evidence type="ECO:0000313" key="6">
    <source>
        <dbReference type="Proteomes" id="UP000076798"/>
    </source>
</evidence>
<evidence type="ECO:0000256" key="2">
    <source>
        <dbReference type="ARBA" id="ARBA00022857"/>
    </source>
</evidence>
<keyword evidence="3" id="KW-0560">Oxidoreductase</keyword>
<comment type="similarity">
    <text evidence="1">Belongs to the short-chain dehydrogenases/reductases (SDR) family.</text>
</comment>
<dbReference type="Gene3D" id="3.40.50.720">
    <property type="entry name" value="NAD(P)-binding Rossmann-like Domain"/>
    <property type="match status" value="1"/>
</dbReference>
<dbReference type="OrthoDB" id="1933717at2759"/>
<evidence type="ECO:0000313" key="5">
    <source>
        <dbReference type="EMBL" id="KZT38557.1"/>
    </source>
</evidence>
<evidence type="ECO:0000259" key="4">
    <source>
        <dbReference type="SMART" id="SM00822"/>
    </source>
</evidence>
<dbReference type="SUPFAM" id="SSF51735">
    <property type="entry name" value="NAD(P)-binding Rossmann-fold domains"/>
    <property type="match status" value="1"/>
</dbReference>
<dbReference type="Proteomes" id="UP000076798">
    <property type="component" value="Unassembled WGS sequence"/>
</dbReference>
<name>A0A166DIH4_9AGAM</name>
<dbReference type="InterPro" id="IPR057326">
    <property type="entry name" value="KR_dom"/>
</dbReference>
<dbReference type="AlphaFoldDB" id="A0A166DIH4"/>
<dbReference type="GO" id="GO:0016491">
    <property type="term" value="F:oxidoreductase activity"/>
    <property type="evidence" value="ECO:0007669"/>
    <property type="project" value="UniProtKB-KW"/>
</dbReference>
<proteinExistence type="inferred from homology"/>
<organism evidence="5 6">
    <name type="scientific">Sistotremastrum suecicum HHB10207 ss-3</name>
    <dbReference type="NCBI Taxonomy" id="1314776"/>
    <lineage>
        <taxon>Eukaryota</taxon>
        <taxon>Fungi</taxon>
        <taxon>Dikarya</taxon>
        <taxon>Basidiomycota</taxon>
        <taxon>Agaricomycotina</taxon>
        <taxon>Agaricomycetes</taxon>
        <taxon>Sistotremastrales</taxon>
        <taxon>Sistotremastraceae</taxon>
        <taxon>Sistotremastrum</taxon>
    </lineage>
</organism>
<gene>
    <name evidence="5" type="ORF">SISSUDRAFT_730658</name>
</gene>
<evidence type="ECO:0000256" key="1">
    <source>
        <dbReference type="ARBA" id="ARBA00006484"/>
    </source>
</evidence>
<dbReference type="PRINTS" id="PR00081">
    <property type="entry name" value="GDHRDH"/>
</dbReference>
<feature type="domain" description="Ketoreductase" evidence="4">
    <location>
        <begin position="34"/>
        <end position="204"/>
    </location>
</feature>